<proteinExistence type="predicted"/>
<protein>
    <submittedName>
        <fullName evidence="2">Uncharacterized protein</fullName>
    </submittedName>
</protein>
<accession>J3LAH0</accession>
<dbReference type="EnsemblPlants" id="OB02G16370.1">
    <property type="protein sequence ID" value="OB02G16370.1"/>
    <property type="gene ID" value="OB02G16370"/>
</dbReference>
<reference evidence="2" key="1">
    <citation type="submission" date="2013-04" db="UniProtKB">
        <authorList>
            <consortium name="EnsemblPlants"/>
        </authorList>
    </citation>
    <scope>IDENTIFICATION</scope>
</reference>
<dbReference type="Gramene" id="OB02G16370.1">
    <property type="protein sequence ID" value="OB02G16370.1"/>
    <property type="gene ID" value="OB02G16370"/>
</dbReference>
<feature type="region of interest" description="Disordered" evidence="1">
    <location>
        <begin position="1"/>
        <end position="31"/>
    </location>
</feature>
<evidence type="ECO:0000256" key="1">
    <source>
        <dbReference type="SAM" id="MobiDB-lite"/>
    </source>
</evidence>
<evidence type="ECO:0000313" key="3">
    <source>
        <dbReference type="Proteomes" id="UP000006038"/>
    </source>
</evidence>
<dbReference type="Proteomes" id="UP000006038">
    <property type="component" value="Unassembled WGS sequence"/>
</dbReference>
<feature type="compositionally biased region" description="Basic residues" evidence="1">
    <location>
        <begin position="1"/>
        <end position="19"/>
    </location>
</feature>
<name>J3LAH0_ORYBR</name>
<sequence>ERRHIHRHGGGGKKKKKKVQVTPAQRREDDVDGVFNEKVNEQTLGLFAVFLSPARGGGAAAARSPLKRALSLVEEEEA</sequence>
<keyword evidence="3" id="KW-1185">Reference proteome</keyword>
<dbReference type="AlphaFoldDB" id="J3LAH0"/>
<dbReference type="HOGENOM" id="CLU_2629146_0_0_1"/>
<evidence type="ECO:0000313" key="2">
    <source>
        <dbReference type="EnsemblPlants" id="OB02G16370.1"/>
    </source>
</evidence>
<organism evidence="2">
    <name type="scientific">Oryza brachyantha</name>
    <name type="common">malo sina</name>
    <dbReference type="NCBI Taxonomy" id="4533"/>
    <lineage>
        <taxon>Eukaryota</taxon>
        <taxon>Viridiplantae</taxon>
        <taxon>Streptophyta</taxon>
        <taxon>Embryophyta</taxon>
        <taxon>Tracheophyta</taxon>
        <taxon>Spermatophyta</taxon>
        <taxon>Magnoliopsida</taxon>
        <taxon>Liliopsida</taxon>
        <taxon>Poales</taxon>
        <taxon>Poaceae</taxon>
        <taxon>BOP clade</taxon>
        <taxon>Oryzoideae</taxon>
        <taxon>Oryzeae</taxon>
        <taxon>Oryzinae</taxon>
        <taxon>Oryza</taxon>
    </lineage>
</organism>